<keyword evidence="9 17" id="KW-0175">Coiled coil</keyword>
<evidence type="ECO:0000256" key="13">
    <source>
        <dbReference type="ARBA" id="ARBA00023273"/>
    </source>
</evidence>
<dbReference type="InterPro" id="IPR035699">
    <property type="entry name" value="AAA_6"/>
</dbReference>
<feature type="region of interest" description="Disordered" evidence="18">
    <location>
        <begin position="3066"/>
        <end position="3097"/>
    </location>
</feature>
<dbReference type="FunFam" id="1.20.58.1120:FF:000008">
    <property type="entry name" value="Dynein heavy chain 10, axonemal"/>
    <property type="match status" value="1"/>
</dbReference>
<dbReference type="FunFam" id="3.10.490.20:FF:000006">
    <property type="entry name" value="Dynein axonemal heavy chain 10"/>
    <property type="match status" value="1"/>
</dbReference>
<dbReference type="FunFam" id="1.10.8.720:FF:000005">
    <property type="entry name" value="Dynein axonemal heavy chain 10"/>
    <property type="match status" value="1"/>
</dbReference>
<dbReference type="FunFam" id="3.40.50.300:FF:000049">
    <property type="entry name" value="Dynein, axonemal, heavy chain 5"/>
    <property type="match status" value="1"/>
</dbReference>
<dbReference type="InterPro" id="IPR035706">
    <property type="entry name" value="AAA_9"/>
</dbReference>
<keyword evidence="12" id="KW-0206">Cytoskeleton</keyword>
<dbReference type="InterPro" id="IPR003593">
    <property type="entry name" value="AAA+_ATPase"/>
</dbReference>
<dbReference type="InterPro" id="IPR043160">
    <property type="entry name" value="Dynein_C_barrel"/>
</dbReference>
<dbReference type="InterPro" id="IPR041466">
    <property type="entry name" value="Dynein_AAA5_ext"/>
</dbReference>
<feature type="compositionally biased region" description="Pro residues" evidence="18">
    <location>
        <begin position="108"/>
        <end position="117"/>
    </location>
</feature>
<name>A0A212EHR2_DANPL</name>
<dbReference type="GO" id="GO:0005874">
    <property type="term" value="C:microtubule"/>
    <property type="evidence" value="ECO:0007669"/>
    <property type="project" value="UniProtKB-KW"/>
</dbReference>
<evidence type="ECO:0000256" key="15">
    <source>
        <dbReference type="ARBA" id="ARBA00063032"/>
    </source>
</evidence>
<evidence type="ECO:0000256" key="4">
    <source>
        <dbReference type="ARBA" id="ARBA00022701"/>
    </source>
</evidence>
<dbReference type="SMART" id="SM00382">
    <property type="entry name" value="AAA"/>
    <property type="match status" value="4"/>
</dbReference>
<evidence type="ECO:0000256" key="5">
    <source>
        <dbReference type="ARBA" id="ARBA00022737"/>
    </source>
</evidence>
<feature type="domain" description="AAA+ ATPase" evidence="19">
    <location>
        <begin position="3186"/>
        <end position="3355"/>
    </location>
</feature>
<comment type="subunit">
    <text evidence="15">The I1 inner arm complex (also known as the f dynein complex) is a two-headed isoform composed of two heavy chains (1-alpha and 1-beta), three intermediate chains and three light chains. I1 occupies a specific position proximal to the first radial spoke and repeats every 96 nm along the length of the axoneme.</text>
</comment>
<dbReference type="Gene3D" id="3.20.180.20">
    <property type="entry name" value="Dynein heavy chain, N-terminal domain 2"/>
    <property type="match status" value="1"/>
</dbReference>
<dbReference type="GO" id="GO:0051959">
    <property type="term" value="F:dynein light intermediate chain binding"/>
    <property type="evidence" value="ECO:0007669"/>
    <property type="project" value="InterPro"/>
</dbReference>
<dbReference type="FunFam" id="3.40.50.300:FF:000153">
    <property type="entry name" value="Dynein axonemal heavy chain 1"/>
    <property type="match status" value="1"/>
</dbReference>
<feature type="domain" description="AAA+ ATPase" evidence="19">
    <location>
        <begin position="2152"/>
        <end position="2288"/>
    </location>
</feature>
<dbReference type="Pfam" id="PF03028">
    <property type="entry name" value="Dynein_heavy"/>
    <property type="match status" value="1"/>
</dbReference>
<gene>
    <name evidence="20" type="ORF">KGM_210452</name>
</gene>
<feature type="domain" description="AAA+ ATPase" evidence="19">
    <location>
        <begin position="2431"/>
        <end position="2701"/>
    </location>
</feature>
<keyword evidence="4" id="KW-0493">Microtubule</keyword>
<dbReference type="GO" id="GO:0036156">
    <property type="term" value="C:inner dynein arm"/>
    <property type="evidence" value="ECO:0007669"/>
    <property type="project" value="UniProtKB-ARBA"/>
</dbReference>
<dbReference type="InterPro" id="IPR041589">
    <property type="entry name" value="DNAH3_AAA_lid_1"/>
</dbReference>
<dbReference type="InterPro" id="IPR013602">
    <property type="entry name" value="Dynein_heavy_linker"/>
</dbReference>
<dbReference type="GO" id="GO:0036159">
    <property type="term" value="P:inner dynein arm assembly"/>
    <property type="evidence" value="ECO:0007669"/>
    <property type="project" value="UniProtKB-ARBA"/>
</dbReference>
<dbReference type="InterPro" id="IPR041228">
    <property type="entry name" value="Dynein_C"/>
</dbReference>
<dbReference type="FunFam" id="1.20.1270.280:FF:000005">
    <property type="entry name" value="Dynein axonemal heavy chain 10"/>
    <property type="match status" value="1"/>
</dbReference>
<evidence type="ECO:0000256" key="7">
    <source>
        <dbReference type="ARBA" id="ARBA00022840"/>
    </source>
</evidence>
<dbReference type="Gene3D" id="1.10.8.710">
    <property type="match status" value="1"/>
</dbReference>
<evidence type="ECO:0000256" key="17">
    <source>
        <dbReference type="SAM" id="Coils"/>
    </source>
</evidence>
<feature type="domain" description="AAA+ ATPase" evidence="19">
    <location>
        <begin position="2779"/>
        <end position="2929"/>
    </location>
</feature>
<dbReference type="FunFam" id="3.40.50.300:FF:001855">
    <property type="entry name" value="Dynein axonemal heavy chain 10"/>
    <property type="match status" value="1"/>
</dbReference>
<evidence type="ECO:0000256" key="10">
    <source>
        <dbReference type="ARBA" id="ARBA00023069"/>
    </source>
</evidence>
<dbReference type="GO" id="GO:0060294">
    <property type="term" value="P:cilium movement involved in cell motility"/>
    <property type="evidence" value="ECO:0007669"/>
    <property type="project" value="UniProtKB-ARBA"/>
</dbReference>
<protein>
    <recommendedName>
        <fullName evidence="16">Dynein-1, subspecies f</fullName>
    </recommendedName>
</protein>
<dbReference type="InterPro" id="IPR013594">
    <property type="entry name" value="Dynein_heavy_tail"/>
</dbReference>
<evidence type="ECO:0000256" key="11">
    <source>
        <dbReference type="ARBA" id="ARBA00023175"/>
    </source>
</evidence>
<dbReference type="FunFam" id="1.20.920.20:FF:000001">
    <property type="entry name" value="dynein heavy chain 2, axonemal"/>
    <property type="match status" value="1"/>
</dbReference>
<dbReference type="Gene3D" id="1.20.920.20">
    <property type="match status" value="1"/>
</dbReference>
<evidence type="ECO:0000256" key="8">
    <source>
        <dbReference type="ARBA" id="ARBA00023017"/>
    </source>
</evidence>
<dbReference type="Gene3D" id="1.20.1270.280">
    <property type="match status" value="1"/>
</dbReference>
<feature type="region of interest" description="Disordered" evidence="18">
    <location>
        <begin position="105"/>
        <end position="156"/>
    </location>
</feature>
<dbReference type="GO" id="GO:0008017">
    <property type="term" value="F:microtubule binding"/>
    <property type="evidence" value="ECO:0007669"/>
    <property type="project" value="UniProtKB-ARBA"/>
</dbReference>
<evidence type="ECO:0000256" key="12">
    <source>
        <dbReference type="ARBA" id="ARBA00023212"/>
    </source>
</evidence>
<dbReference type="InterPro" id="IPR042219">
    <property type="entry name" value="AAA_lid_11_sf"/>
</dbReference>
<dbReference type="EMBL" id="AGBW02014810">
    <property type="protein sequence ID" value="OWR41026.1"/>
    <property type="molecule type" value="Genomic_DNA"/>
</dbReference>
<feature type="compositionally biased region" description="Acidic residues" evidence="18">
    <location>
        <begin position="3066"/>
        <end position="3076"/>
    </location>
</feature>
<proteinExistence type="inferred from homology"/>
<dbReference type="eggNOG" id="KOG3595">
    <property type="taxonomic scope" value="Eukaryota"/>
</dbReference>
<dbReference type="Pfam" id="PF12780">
    <property type="entry name" value="AAA_8"/>
    <property type="match status" value="2"/>
</dbReference>
<dbReference type="Gene3D" id="1.10.8.1220">
    <property type="match status" value="1"/>
</dbReference>
<feature type="coiled-coil region" evidence="17">
    <location>
        <begin position="3969"/>
        <end position="3996"/>
    </location>
</feature>
<comment type="subcellular location">
    <subcellularLocation>
        <location evidence="1">Cytoplasm</location>
        <location evidence="1">Cytoskeleton</location>
        <location evidence="1">Cilium axoneme</location>
    </subcellularLocation>
</comment>
<evidence type="ECO:0000256" key="3">
    <source>
        <dbReference type="ARBA" id="ARBA00022490"/>
    </source>
</evidence>
<dbReference type="InterPro" id="IPR024317">
    <property type="entry name" value="Dynein_heavy_chain_D4_dom"/>
</dbReference>
<dbReference type="GO" id="GO:0045505">
    <property type="term" value="F:dynein intermediate chain binding"/>
    <property type="evidence" value="ECO:0007669"/>
    <property type="project" value="InterPro"/>
</dbReference>
<dbReference type="Pfam" id="PF08385">
    <property type="entry name" value="DHC_N1"/>
    <property type="match status" value="1"/>
</dbReference>
<dbReference type="InterPro" id="IPR042228">
    <property type="entry name" value="Dynein_linker_3"/>
</dbReference>
<dbReference type="Pfam" id="PF12781">
    <property type="entry name" value="AAA_9"/>
    <property type="match status" value="1"/>
</dbReference>
<evidence type="ECO:0000313" key="21">
    <source>
        <dbReference type="Proteomes" id="UP000007151"/>
    </source>
</evidence>
<dbReference type="InterPro" id="IPR027417">
    <property type="entry name" value="P-loop_NTPase"/>
</dbReference>
<keyword evidence="8" id="KW-0243">Dynein</keyword>
<dbReference type="InterPro" id="IPR024743">
    <property type="entry name" value="Dynein_HC_stalk"/>
</dbReference>
<evidence type="ECO:0000256" key="1">
    <source>
        <dbReference type="ARBA" id="ARBA00004430"/>
    </source>
</evidence>
<evidence type="ECO:0000256" key="9">
    <source>
        <dbReference type="ARBA" id="ARBA00023054"/>
    </source>
</evidence>
<dbReference type="FunFam" id="1.10.8.1220:FF:000001">
    <property type="entry name" value="Dynein axonemal heavy chain 5"/>
    <property type="match status" value="1"/>
</dbReference>
<sequence length="4829" mass="556974">MADPDFDNDTNASEKPSIVEEEVDIDLRNDPRVQWLKERILNYIGIDDEELFYNMVEEGDVKQKLATFITSPLKPNELSLDKRTFYVAKIIVDKLIHEDKEFTEWRIIPPPPPPPPSGKKGKKGKKKGAAVPEPEPEEMEEDKKSKSMKSMKSMKNEEVNTVAGAVTDIFDIDEGMKTEIDLRIEEEEPPVVAEDLYSFPPPPEDLDPAVDGTLEFYTVIRPVPRIIQYPKLVPVFGAFVPQVTHRNRRYLYFIRQTQDEIPLSDSDYKTKLKMPEYVLVGLTSGKVLMSLGLQLKESFILLFTRQFREIHSMTVEPSTTTLSRQVSYAGKHYEMRDTTSEVNYLRPSDYRRMSNIVRGENAERRIKNMRSESKAYSFKFKVTRPTSSVLQREESEFEAPVVDIQKPQKEDKPAASEVIHDIQDLVGIVDWTIQHIEGEIKLPMPNIPALTEELHPGHVAFKDPELTAQLEEATREGEGPVAEYKYWRERDAEISLLVEQLKQPMVVKILALLKKSSSTIIMGFDNYKERLMEQYNLAGDNLKFLSTLMRFFTIIEDDSPLQNVIDMLPEMVESIYMMWVLSKGYRNDETMIPLLGRISWALCDKLERFLNVHKLFDKPNEEILSLARAGQKIMEMWHTLYKETRRNIEVSGKGARWEFDQPLLFTRTDYIGTVARDLGDVIQVLIDFERIFGNELKSIISDPTQIDDVRKRVKRLVFPIRTIDFSVFVFDNKENWDVIMGDFWTEVRYLEDEAKNYINHSFGNLRSAEEALDVLLKFLEFDTRESIRKQLSTKFDYIMRQFIKEITVIEDRFTRFRKNPPLLRNHPPVAGAIYWARALFNKIKRPIMKFQKIPELNNCEEKKTAFLQYKAFSKVIKEYEEAKYQDWVKDASDFVDNIMKKNILHVVFKKEEEPIPTKGRGMQLTAAGRAHVAKKKASNLSIKPIDVVNKEIADKRKRDKALMLMRIPGQHYENVRSPSSISLLAKEGLTDVTWRDMTVHKLMQEYGLEFEPNFDKHIFLIIHEAELMERLGFDLPSNIRDVSMQKARLYYELEALQNVIEKYNASSTSLSPSETYLMKKHLLDMERHILPGLTRITWTALGINDYIKDITKGENSLKAVYQQLKMVEKEIQFLLDQIQMFDLFPFVKPKDYVNPVTKEPDDTWLYPCKAYFVEVENERLERLAILSRLYDRIGPNLMKLEYLILGTSTGRSEVMSSYYTHWEKKIFKTLVGLTLENLQDFQRTLSEKRPIFQVDAVLVPPDITMRPTAPEVCNILGYNIKHFLNRLTTFPRWMKKTCIPCPPQRIAEATGNEFYVFSYFEDILRVVSINDITLLIQDTIYRLTQDINVYIQKWQKYNHLWAFDKNLSCEKYIQKHEQIHKYDEKFFFFEDIISDLDNHNKFVDIGAIRVNLRPIIQQVQGHSQEWKNILGQCIASKTRMNMYDLKNQMEDFKLVMATITQVQQLTITAEVKFRNMQEIFHMLRQHDIEVEDGDLDFAKNLEASWGTLYQTSLFRELDDFVEKFDREGPSTVGEDLDRGLLLMEEYTKVFDELESRKKMLQAAEQLFDNPLADFATFNRAKSDFQAMEQIYKIYKAQKNAREVWAKTLWVNLNPQALVDGIEQFFKEYRKLPKTVRLTPTGLMLDLKMKQFKNVVPLMVSLKNEAMRERHWKELMVKTGQEFDMSPERFTLENMFAMELHKYQDVAEEIVNHAIKELSIERGVREVQETWANIAFTVSRHFNRGEDRGYTLNPCDEIIVKVDDDAMSLQSMAASQFIGPFLSVVQTWDRRLALISEVIEEWMATQRKWLYLEGIFVGGDIRVQLPDEAKKFDDIDKSFRKIMLDTAKRLNVVDCCTISGRLEEFINLGLGLQKCQKSLNDYLDSKRRIFPRFFFISTDELLSILGSSECSCVQEHMIKMFDNIRALDLYVDHTNRPVAAKMISAEGEIMDFRYVVYTEGRVEDWMNLVLNEMRSTNKFITKKAIFYYGRNWRVPRTEWILEYQGMVCLAANGVWWTAETEETFIRIRNGNKRAMKEHLQQQNEQLDGLVVKVRQDLTSNDRLKFRTITTIDVHARDIIEGFVRDNVTEAAEFEWESQLRFYWLKADDNLWIKQCTGLFEYGYEYMGLNGRLVITPLTDRIYLTITQALTMQLGGAPAGPAGTGKTETTKDLAKALGLLCVVTNCGEGMDFRAVGQILAGLCQCGAWGCFDEFNRIDISVLSVISTQLQCIRSALLMKLKRFTFEGQEIDMDSKVGIFITMNPGYAGRTELPESVKALFRPVVCILPDLEMICQISLFSDGFLTAKVLAKKMTVLYKVAREQLSKQSHYDWGLRALTAVLRMAGKLRRDSPGLSEIMVLMRALRDMNHPKFVFEDVPLFLGLIKDLFPGLECPRVGYPDFNVAVEDVLVKDGYIVLPHQVDKIVQLYETMMTRHCSMLVGPTGGGKTVILQTLVKAQTNLGLPTKLTIVNPKACSVIELYGILDPVTRDWTDGLYSKIFREMNRPAEREERRYSLFDGDVDALWIENMNSVMDDNKLLTLANGERIRLAPYCALLFEVGDLNYASPATVSRAGMVFVDPKNLGYQPYWDRWLRGRNNEEEREQLAGLFDHYVAGAINYIVFGLFGLQQQTPLKTIVPQTPLNLVIQLCYMISGLLPNREDSNEEIDRTVVECVFMVSMYNSLGAAIVDDGRFDFDNYIKKACPMMLVEDTPEKKATTKHFPMGFPTLYDYCLELATLTWEAWEWLVPEYVHDREMRFSSILVPTVDTLRMTWLIKIMESVERPVLLVGDTGTSKTAIIYNYLRGLPPEKYIVQQMNFSSRTSSMDVQRNLESVVEKRTKDTFGPPVGKKMLVFIDDMNMPIVDTYGTQQPIALLKLLFERKGFYDRGKDLNWKNLKDIGFLAAMGKAGGGRNDVDPRFISMFSVYNLQFPSEATLNHIYVSILKGHFSIFPDEIQDIVDKIVQMTLDLYKIIIVDLPPTPAKFHYIFNLRDLSRIAAGMCLTHPNFFSEKKCVVRCWRNEFTRVICDRLINTQDNDLMRTHIQENIVKYFPEDEPVVLEEIVIPEEEEKQVEEEEDEFMKPETKPSKPAAAEEQELQIEEEEEVEVEKVLTLEEYVLRDPLLFGDYRNALDEEEVRYYEDLLDYEAVYFLFQEILDEYNERVSKMSVVLFEDCLEHLTRTHRILRTDRGNAMIIGVGGSGKKSICRLAAFAAGYDVFEITVTRNYNENTFKDDMKKLYNQLGVDGKPTVFLFTAAQILEEGFLEFINNILMIGMIPALFGDDEKDAIINSVRNESSEAGFGVAKCRSFPGLVNNTTIDWQFPWPKQALLAVANVFLSDVQKIPEEFRPIIVEHVVHVHMSVAHYSAEFLLRLRRNNYVTPKHYMDYLTNYLSLLNEKDAFIVAQCERLIGGLAKIEEANVQLEDLNAKLAIQKVIVAEQTKECETLLKEISTATEAAVAKQTVAAIKSTEITEQSKVIAEEKSEAEEALSAALPALEAARLALSDLDKNDITEIRSFATPPEAVQVVCECVVIIRGIKDVSWKGAKGMMADPNFLRNLQEMNCDLITQQQVKAVKAHMKKSKKLDTMQQISKAGYGLLKFVTAVLGYCAVYKEVKPKKDKVEALEKEYSEAVNYLASLNREIDRLQKTLDGLNNRYETAMLRRQELQEETDIMMRRLVAADKLMSGLSSEQKRWTEDLAALYVEQSRLIGNCLLSASFLSYTGPFSFSFRQTMLYEDWMGDVLERGIPLTTPFTVEKNLTNEVEISGWNSEGLPPDELSVQNGILTTRASRFPLCIDPQTQALTWIKRKEAKNNLKVLSFNDPQFLRHLEMAIKYGMPVLFQDVNEYIDPVVDNVLEKNIKVESGRTFVMLGSSEVDYDPNFRMYLTTKLANPQFNPAAYAKAVVINYTVTVQGLEDQLLSVVVRAERADLEEQRESLIIETSANKSLLSGLEDSLLRELATSTGNMLDNVELVNTLENTKSKAAEVMEKLELAETTTRDIEKLRDGYRPVAKRGSILFFVLSDMASVNTMYQYSLSSYLDVFSFSLRKAMPNVILFKRLRNIIDMLTKNVYEYGCTGIFERHKLLFSFQMDIKLEQSEGNVTQAELDFFIKGNISLEKSAKACPATWIPNQGWQDIMKLSIDFPDTFGELPDHITSGLLLWQEWFDSDNPEAIEIPNGYRKRLRPFEVLMILRCFRVDRIYRALTDYITATMGEEYITPPVISLDMIYEQTTPFTPVVFILSPGSDPTADLMKLADKCGFGGGKFKYLSLGQGQEGAALALLEGAISHGQWLILQNCHLLISFLRELEKQLEMMTKPHPEYRLWLTTDPTPTFPIGILQRSLKVVTEPPNGLKLNLRNTYFKMRAHALDECTHPHFRKLVYVLAFFHAVVQERRKYDKIGWNIAYDFSESDFIVCMQILQCYLDRCYAAKGPVPWATLKYLFGEVMYGGRVIDDFDRRVVKTYMDEYLGEFLFDKFQPFHFYHDATFDYVIPPDGEREEYIDFIDTLPLANTPEVFGLHPNAEIGYFSQAVREMWGHLIELQPQTSEGGGAMSRDDFIDSIAVDIFGKLPALYEIWRVRKQFEMNITPTIVVLLQELERFNRLISKLQVTLSQLRKALAGEIGMDAILDNVAYSLFNGQLPQVWRSLAPDTRKGLGGWIDHFLERTKQYSDWATMEEPVVIWLSGLHIPESYLIAHIQMACRLYTWPLDRSTQFTKVTKFISADDIEERPVTGCYVRGLYLEGARWDVDDGCLRRSHPKVLITELPIMYIIPIEAHKLKLQNTLRTPVYTTCSRRNAMGVGLVFESDLWTAEHCSHWVLQGVCLVMNTD</sequence>
<reference evidence="20 21" key="1">
    <citation type="journal article" date="2011" name="Cell">
        <title>The monarch butterfly genome yields insights into long-distance migration.</title>
        <authorList>
            <person name="Zhan S."/>
            <person name="Merlin C."/>
            <person name="Boore J.L."/>
            <person name="Reppert S.M."/>
        </authorList>
    </citation>
    <scope>NUCLEOTIDE SEQUENCE [LARGE SCALE GENOMIC DNA]</scope>
    <source>
        <strain evidence="20">F-2</strain>
    </source>
</reference>
<dbReference type="Gene3D" id="1.20.140.100">
    <property type="entry name" value="Dynein heavy chain, N-terminal domain 2"/>
    <property type="match status" value="1"/>
</dbReference>
<feature type="compositionally biased region" description="Basic residues" evidence="18">
    <location>
        <begin position="119"/>
        <end position="128"/>
    </location>
</feature>
<dbReference type="Gene3D" id="3.10.490.20">
    <property type="match status" value="1"/>
</dbReference>
<dbReference type="Gene3D" id="3.40.50.300">
    <property type="entry name" value="P-loop containing nucleotide triphosphate hydrolases"/>
    <property type="match status" value="6"/>
</dbReference>
<keyword evidence="6" id="KW-0547">Nucleotide-binding</keyword>
<organism evidence="20 21">
    <name type="scientific">Danaus plexippus plexippus</name>
    <dbReference type="NCBI Taxonomy" id="278856"/>
    <lineage>
        <taxon>Eukaryota</taxon>
        <taxon>Metazoa</taxon>
        <taxon>Ecdysozoa</taxon>
        <taxon>Arthropoda</taxon>
        <taxon>Hexapoda</taxon>
        <taxon>Insecta</taxon>
        <taxon>Pterygota</taxon>
        <taxon>Neoptera</taxon>
        <taxon>Endopterygota</taxon>
        <taxon>Lepidoptera</taxon>
        <taxon>Glossata</taxon>
        <taxon>Ditrysia</taxon>
        <taxon>Papilionoidea</taxon>
        <taxon>Nymphalidae</taxon>
        <taxon>Danainae</taxon>
        <taxon>Danaini</taxon>
        <taxon>Danaina</taxon>
        <taxon>Danaus</taxon>
        <taxon>Danaus</taxon>
    </lineage>
</organism>
<keyword evidence="11" id="KW-0505">Motor protein</keyword>
<dbReference type="Pfam" id="PF12775">
    <property type="entry name" value="AAA_7"/>
    <property type="match status" value="1"/>
</dbReference>
<evidence type="ECO:0000256" key="2">
    <source>
        <dbReference type="ARBA" id="ARBA00008887"/>
    </source>
</evidence>
<keyword evidence="13" id="KW-0966">Cell projection</keyword>
<dbReference type="Gene3D" id="1.10.287.2620">
    <property type="match status" value="1"/>
</dbReference>
<evidence type="ECO:0000313" key="20">
    <source>
        <dbReference type="EMBL" id="OWR41026.1"/>
    </source>
</evidence>
<keyword evidence="3" id="KW-0963">Cytoplasm</keyword>
<dbReference type="FunFam" id="3.20.180.20:FF:000001">
    <property type="entry name" value="Dynein axonemal heavy chain 5"/>
    <property type="match status" value="1"/>
</dbReference>
<keyword evidence="5" id="KW-0677">Repeat</keyword>
<dbReference type="FunFam" id="3.40.50.300:FF:000063">
    <property type="entry name" value="dynein heavy chain 6, axonemal"/>
    <property type="match status" value="1"/>
</dbReference>
<evidence type="ECO:0000256" key="6">
    <source>
        <dbReference type="ARBA" id="ARBA00022741"/>
    </source>
</evidence>
<dbReference type="Gene3D" id="1.10.8.720">
    <property type="entry name" value="Region D6 of dynein motor"/>
    <property type="match status" value="1"/>
</dbReference>
<dbReference type="Gene3D" id="6.10.140.1060">
    <property type="match status" value="1"/>
</dbReference>
<dbReference type="Pfam" id="PF18199">
    <property type="entry name" value="Dynein_C"/>
    <property type="match status" value="1"/>
</dbReference>
<dbReference type="SUPFAM" id="SSF52540">
    <property type="entry name" value="P-loop containing nucleoside triphosphate hydrolases"/>
    <property type="match status" value="4"/>
</dbReference>
<dbReference type="InterPro" id="IPR004273">
    <property type="entry name" value="Dynein_heavy_D6_P-loop"/>
</dbReference>
<dbReference type="InParanoid" id="A0A212EHR2"/>
<keyword evidence="21" id="KW-1185">Reference proteome</keyword>
<dbReference type="GO" id="GO:0008569">
    <property type="term" value="F:minus-end-directed microtubule motor activity"/>
    <property type="evidence" value="ECO:0007669"/>
    <property type="project" value="InterPro"/>
</dbReference>
<dbReference type="Pfam" id="PF17852">
    <property type="entry name" value="Dynein_AAA_lid"/>
    <property type="match status" value="1"/>
</dbReference>
<dbReference type="InterPro" id="IPR026983">
    <property type="entry name" value="DHC"/>
</dbReference>
<dbReference type="KEGG" id="dpl:KGM_210452"/>
<comment type="caution">
    <text evidence="20">The sequence shown here is derived from an EMBL/GenBank/DDBJ whole genome shotgun (WGS) entry which is preliminary data.</text>
</comment>
<dbReference type="FunFam" id="1.10.8.710:FF:000002">
    <property type="entry name" value="dynein heavy chain 17, axonemal"/>
    <property type="match status" value="1"/>
</dbReference>
<dbReference type="Gene3D" id="1.20.58.1120">
    <property type="match status" value="1"/>
</dbReference>
<dbReference type="FunFam" id="1.10.287.2620:FF:000002">
    <property type="entry name" value="Dynein heavy chain 2, axonemal"/>
    <property type="match status" value="1"/>
</dbReference>
<dbReference type="Gene3D" id="1.20.920.30">
    <property type="match status" value="1"/>
</dbReference>
<evidence type="ECO:0000259" key="19">
    <source>
        <dbReference type="SMART" id="SM00382"/>
    </source>
</evidence>
<keyword evidence="7" id="KW-0067">ATP-binding</keyword>
<dbReference type="InterPro" id="IPR043157">
    <property type="entry name" value="Dynein_AAA1S"/>
</dbReference>
<evidence type="ECO:0000256" key="16">
    <source>
        <dbReference type="ARBA" id="ARBA00077719"/>
    </source>
</evidence>
<feature type="coiled-coil region" evidence="17">
    <location>
        <begin position="3411"/>
        <end position="3455"/>
    </location>
</feature>
<dbReference type="STRING" id="278856.A0A212EHR2"/>
<accession>A0A212EHR2</accession>
<comment type="function">
    <text evidence="14">Force generating protein of eukaryotic cilia and flagella. Produces force towards the minus ends of microtubules. Dynein has ATPase activity; the force-producing power stroke is thought to occur on release of ADP. Required for assembly of the I1 inner arm complex and its targeting to the appropriate axoneme location. Also required for phototaxis.</text>
</comment>
<dbReference type="Proteomes" id="UP000007151">
    <property type="component" value="Unassembled WGS sequence"/>
</dbReference>
<dbReference type="Pfam" id="PF12774">
    <property type="entry name" value="AAA_6"/>
    <property type="match status" value="1"/>
</dbReference>
<dbReference type="InterPro" id="IPR042222">
    <property type="entry name" value="Dynein_2_N"/>
</dbReference>
<dbReference type="Pfam" id="PF08393">
    <property type="entry name" value="DHC_N2"/>
    <property type="match status" value="1"/>
</dbReference>
<dbReference type="FunFam" id="1.20.140.100:FF:000001">
    <property type="entry name" value="dynein heavy chain 17, axonemal"/>
    <property type="match status" value="1"/>
</dbReference>
<dbReference type="GO" id="GO:0097729">
    <property type="term" value="C:9+2 motile cilium"/>
    <property type="evidence" value="ECO:0007669"/>
    <property type="project" value="UniProtKB-ARBA"/>
</dbReference>
<dbReference type="Pfam" id="PF17857">
    <property type="entry name" value="AAA_lid_1"/>
    <property type="match status" value="1"/>
</dbReference>
<dbReference type="GO" id="GO:0005524">
    <property type="term" value="F:ATP binding"/>
    <property type="evidence" value="ECO:0007669"/>
    <property type="project" value="UniProtKB-KW"/>
</dbReference>
<comment type="similarity">
    <text evidence="2">Belongs to the dynein heavy chain family.</text>
</comment>
<dbReference type="Pfam" id="PF12777">
    <property type="entry name" value="MT"/>
    <property type="match status" value="1"/>
</dbReference>
<dbReference type="PANTHER" id="PTHR22878:SF63">
    <property type="entry name" value="DYNEIN AXONEMAL HEAVY CHAIN 10"/>
    <property type="match status" value="1"/>
</dbReference>
<dbReference type="Pfam" id="PF18198">
    <property type="entry name" value="AAA_lid_11"/>
    <property type="match status" value="1"/>
</dbReference>
<keyword evidence="10" id="KW-0969">Cilium</keyword>
<dbReference type="PANTHER" id="PTHR22878">
    <property type="entry name" value="DYNEIN HEAVY CHAIN 6, AXONEMAL-LIKE-RELATED"/>
    <property type="match status" value="1"/>
</dbReference>
<evidence type="ECO:0000256" key="18">
    <source>
        <dbReference type="SAM" id="MobiDB-lite"/>
    </source>
</evidence>
<dbReference type="FunCoup" id="A0A212EHR2">
    <property type="interactions" value="29"/>
</dbReference>
<feature type="coiled-coil region" evidence="17">
    <location>
        <begin position="3620"/>
        <end position="3668"/>
    </location>
</feature>
<evidence type="ECO:0000256" key="14">
    <source>
        <dbReference type="ARBA" id="ARBA00054075"/>
    </source>
</evidence>
<dbReference type="InterPro" id="IPR041658">
    <property type="entry name" value="AAA_lid_11"/>
</dbReference>